<name>A0A0E9TR01_ANGAN</name>
<protein>
    <submittedName>
        <fullName evidence="1">Uncharacterized protein</fullName>
    </submittedName>
</protein>
<sequence length="37" mass="4314">MFILNVNHFKSSYFFCLPLVQTVSKCCPLVEYIQTTV</sequence>
<proteinExistence type="predicted"/>
<reference evidence="1" key="2">
    <citation type="journal article" date="2015" name="Fish Shellfish Immunol.">
        <title>Early steps in the European eel (Anguilla anguilla)-Vibrio vulnificus interaction in the gills: Role of the RtxA13 toxin.</title>
        <authorList>
            <person name="Callol A."/>
            <person name="Pajuelo D."/>
            <person name="Ebbesson L."/>
            <person name="Teles M."/>
            <person name="MacKenzie S."/>
            <person name="Amaro C."/>
        </authorList>
    </citation>
    <scope>NUCLEOTIDE SEQUENCE</scope>
</reference>
<evidence type="ECO:0000313" key="1">
    <source>
        <dbReference type="EMBL" id="JAH55867.1"/>
    </source>
</evidence>
<reference evidence="1" key="1">
    <citation type="submission" date="2014-11" db="EMBL/GenBank/DDBJ databases">
        <authorList>
            <person name="Amaro Gonzalez C."/>
        </authorList>
    </citation>
    <scope>NUCLEOTIDE SEQUENCE</scope>
</reference>
<organism evidence="1">
    <name type="scientific">Anguilla anguilla</name>
    <name type="common">European freshwater eel</name>
    <name type="synonym">Muraena anguilla</name>
    <dbReference type="NCBI Taxonomy" id="7936"/>
    <lineage>
        <taxon>Eukaryota</taxon>
        <taxon>Metazoa</taxon>
        <taxon>Chordata</taxon>
        <taxon>Craniata</taxon>
        <taxon>Vertebrata</taxon>
        <taxon>Euteleostomi</taxon>
        <taxon>Actinopterygii</taxon>
        <taxon>Neopterygii</taxon>
        <taxon>Teleostei</taxon>
        <taxon>Anguilliformes</taxon>
        <taxon>Anguillidae</taxon>
        <taxon>Anguilla</taxon>
    </lineage>
</organism>
<accession>A0A0E9TR01</accession>
<dbReference type="EMBL" id="GBXM01052710">
    <property type="protein sequence ID" value="JAH55867.1"/>
    <property type="molecule type" value="Transcribed_RNA"/>
</dbReference>
<dbReference type="AlphaFoldDB" id="A0A0E9TR01"/>